<keyword evidence="2" id="KW-1185">Reference proteome</keyword>
<dbReference type="EMBL" id="CP002961">
    <property type="protein sequence ID" value="AFK03008.1"/>
    <property type="molecule type" value="Genomic_DNA"/>
</dbReference>
<evidence type="ECO:0000313" key="1">
    <source>
        <dbReference type="EMBL" id="AFK03008.1"/>
    </source>
</evidence>
<gene>
    <name evidence="1" type="ordered locus">Emtol_1866</name>
</gene>
<organism evidence="1 2">
    <name type="scientific">Emticicia oligotrophica (strain DSM 17448 / CIP 109782 / MTCC 6937 / GPTSA100-15)</name>
    <dbReference type="NCBI Taxonomy" id="929562"/>
    <lineage>
        <taxon>Bacteria</taxon>
        <taxon>Pseudomonadati</taxon>
        <taxon>Bacteroidota</taxon>
        <taxon>Cytophagia</taxon>
        <taxon>Cytophagales</taxon>
        <taxon>Leadbetterellaceae</taxon>
        <taxon>Emticicia</taxon>
    </lineage>
</organism>
<dbReference type="RefSeq" id="WP_015028707.1">
    <property type="nucleotide sequence ID" value="NC_018748.1"/>
</dbReference>
<protein>
    <submittedName>
        <fullName evidence="1">Uncharacterized protein</fullName>
    </submittedName>
</protein>
<accession>A0ABM5N0W0</accession>
<name>A0ABM5N0W0_EMTOG</name>
<reference evidence="1 2" key="1">
    <citation type="submission" date="2011-07" db="EMBL/GenBank/DDBJ databases">
        <title>The complete genome of chromosome of Emticicia oligotrophica DSM 17448.</title>
        <authorList>
            <consortium name="US DOE Joint Genome Institute (JGI-PGF)"/>
            <person name="Lucas S."/>
            <person name="Han J."/>
            <person name="Lapidus A."/>
            <person name="Bruce D."/>
            <person name="Goodwin L."/>
            <person name="Pitluck S."/>
            <person name="Peters L."/>
            <person name="Kyrpides N."/>
            <person name="Mavromatis K."/>
            <person name="Ivanova N."/>
            <person name="Ovchinnikova G."/>
            <person name="Teshima H."/>
            <person name="Detter J.C."/>
            <person name="Tapia R."/>
            <person name="Han C."/>
            <person name="Land M."/>
            <person name="Hauser L."/>
            <person name="Markowitz V."/>
            <person name="Cheng J.-F."/>
            <person name="Hugenholtz P."/>
            <person name="Woyke T."/>
            <person name="Wu D."/>
            <person name="Tindall B."/>
            <person name="Pomrenke H."/>
            <person name="Brambilla E."/>
            <person name="Klenk H.-P."/>
            <person name="Eisen J.A."/>
        </authorList>
    </citation>
    <scope>NUCLEOTIDE SEQUENCE [LARGE SCALE GENOMIC DNA]</scope>
    <source>
        <strain evidence="1 2">DSM 17448</strain>
    </source>
</reference>
<dbReference type="Proteomes" id="UP000002875">
    <property type="component" value="Chromosome"/>
</dbReference>
<evidence type="ECO:0000313" key="2">
    <source>
        <dbReference type="Proteomes" id="UP000002875"/>
    </source>
</evidence>
<sequence>MERGSSFKTGTIEFVEDTNGEKWLKGTTTASRYANYPNIQKLATHVLDELDRLLWDDAILSSLEADLGKSTLKQALEGDLDLLYLWQTSKQTTLANLTLLKNQLQKIGYSDFKTIDFLKNADGTYYSNKLIYADPATTVEKINIGSPNELAFLEDICNKYGTKAYTPVSTKQAAVDGILVIDSKFIQLKTTNSGKWITRINDAYASVNNVGLKNVNLFVEINDMTVAQITYEWQRKTYQPFAKLKNDGTISKLTLKATDGWVDLDLTLLK</sequence>
<proteinExistence type="predicted"/>